<reference evidence="5 6" key="1">
    <citation type="submission" date="2023-07" db="EMBL/GenBank/DDBJ databases">
        <title>Sorghum-associated microbial communities from plants grown in Nebraska, USA.</title>
        <authorList>
            <person name="Schachtman D."/>
        </authorList>
    </citation>
    <scope>NUCLEOTIDE SEQUENCE [LARGE SCALE GENOMIC DNA]</scope>
    <source>
        <strain evidence="5 6">BE316</strain>
    </source>
</reference>
<feature type="domain" description="Band 7" evidence="4">
    <location>
        <begin position="73"/>
        <end position="243"/>
    </location>
</feature>
<dbReference type="InterPro" id="IPR036013">
    <property type="entry name" value="Band_7/SPFH_dom_sf"/>
</dbReference>
<name>A0ABU2AFG8_9BURK</name>
<dbReference type="GO" id="GO:0008233">
    <property type="term" value="F:peptidase activity"/>
    <property type="evidence" value="ECO:0007669"/>
    <property type="project" value="UniProtKB-KW"/>
</dbReference>
<dbReference type="GO" id="GO:0006508">
    <property type="term" value="P:proteolysis"/>
    <property type="evidence" value="ECO:0007669"/>
    <property type="project" value="UniProtKB-KW"/>
</dbReference>
<keyword evidence="3" id="KW-0812">Transmembrane</keyword>
<dbReference type="PANTHER" id="PTHR42911">
    <property type="entry name" value="MODULATOR OF FTSH PROTEASE HFLC"/>
    <property type="match status" value="1"/>
</dbReference>
<comment type="subcellular location">
    <subcellularLocation>
        <location evidence="1">Membrane</location>
        <topology evidence="1">Single-pass membrane protein</topology>
    </subcellularLocation>
</comment>
<evidence type="ECO:0000256" key="3">
    <source>
        <dbReference type="SAM" id="Phobius"/>
    </source>
</evidence>
<keyword evidence="3" id="KW-1133">Transmembrane helix</keyword>
<gene>
    <name evidence="5" type="ORF">J2X21_004997</name>
</gene>
<dbReference type="Gene3D" id="3.30.479.30">
    <property type="entry name" value="Band 7 domain"/>
    <property type="match status" value="1"/>
</dbReference>
<comment type="caution">
    <text evidence="5">The sequence shown here is derived from an EMBL/GenBank/DDBJ whole genome shotgun (WGS) entry which is preliminary data.</text>
</comment>
<dbReference type="InterPro" id="IPR001107">
    <property type="entry name" value="Band_7"/>
</dbReference>
<feature type="region of interest" description="Disordered" evidence="2">
    <location>
        <begin position="409"/>
        <end position="429"/>
    </location>
</feature>
<evidence type="ECO:0000256" key="2">
    <source>
        <dbReference type="SAM" id="MobiDB-lite"/>
    </source>
</evidence>
<dbReference type="SMART" id="SM00244">
    <property type="entry name" value="PHB"/>
    <property type="match status" value="1"/>
</dbReference>
<evidence type="ECO:0000256" key="1">
    <source>
        <dbReference type="ARBA" id="ARBA00004167"/>
    </source>
</evidence>
<evidence type="ECO:0000259" key="4">
    <source>
        <dbReference type="SMART" id="SM00244"/>
    </source>
</evidence>
<dbReference type="PANTHER" id="PTHR42911:SF1">
    <property type="entry name" value="MODULATOR OF FTSH PROTEASE HFLC"/>
    <property type="match status" value="1"/>
</dbReference>
<feature type="transmembrane region" description="Helical" evidence="3">
    <location>
        <begin position="52"/>
        <end position="70"/>
    </location>
</feature>
<sequence length="429" mass="46002">MHQADARPPAKEPVTMLHRLKSLAASLRNAFGRGAERSLEAVPTAARSVRRALLPLLIVTAVTAAGYAVVAHPPIQPVPQGQAALRTNQFSGGTTEFRSGSFIRIPGLHEVRHFPLRDQSYRPAAIAKADGPAPLQSVEGLSLGLDMNLRWAVDASKLAELSRKLPDDIEADVIAPAVQAVVYKQIARHTVREIFSSQRAEIAAALEAELRARLAADGIQLKGVQIGSVDLPADYRKGMDRLLADSLASERMRYTLEISEKRVKETELQAAADKVRRETAAEAAGREQVIAAKAQEEAMKHVLPFKQKQIEQRALEAQADSAARIKQAEGSAQARRIEIAAESEARQKLADAEAYRVAQIGKANAGQMAAEGALLTKHPLLVQKAMADKLSDKVQVIIAPPGSGGFIGSALLGGTTPSKAEPAGQQEQE</sequence>
<keyword evidence="3" id="KW-0472">Membrane</keyword>
<evidence type="ECO:0000313" key="5">
    <source>
        <dbReference type="EMBL" id="MDR7335830.1"/>
    </source>
</evidence>
<dbReference type="SUPFAM" id="SSF117892">
    <property type="entry name" value="Band 7/SPFH domain"/>
    <property type="match status" value="1"/>
</dbReference>
<organism evidence="5 6">
    <name type="scientific">Roseateles asaccharophilus</name>
    <dbReference type="NCBI Taxonomy" id="582607"/>
    <lineage>
        <taxon>Bacteria</taxon>
        <taxon>Pseudomonadati</taxon>
        <taxon>Pseudomonadota</taxon>
        <taxon>Betaproteobacteria</taxon>
        <taxon>Burkholderiales</taxon>
        <taxon>Sphaerotilaceae</taxon>
        <taxon>Roseateles</taxon>
    </lineage>
</organism>
<protein>
    <submittedName>
        <fullName evidence="5">Regulator of protease activity HflC (Stomatin/prohibitin superfamily)</fullName>
    </submittedName>
</protein>
<keyword evidence="5" id="KW-0378">Hydrolase</keyword>
<evidence type="ECO:0000313" key="6">
    <source>
        <dbReference type="Proteomes" id="UP001180825"/>
    </source>
</evidence>
<dbReference type="Pfam" id="PF01145">
    <property type="entry name" value="Band_7"/>
    <property type="match status" value="1"/>
</dbReference>
<proteinExistence type="predicted"/>
<dbReference type="EMBL" id="JAVDXV010000011">
    <property type="protein sequence ID" value="MDR7335830.1"/>
    <property type="molecule type" value="Genomic_DNA"/>
</dbReference>
<keyword evidence="5" id="KW-0645">Protease</keyword>
<accession>A0ABU2AFG8</accession>
<keyword evidence="6" id="KW-1185">Reference proteome</keyword>
<dbReference type="RefSeq" id="WP_310332832.1">
    <property type="nucleotide sequence ID" value="NZ_JAVDXV010000011.1"/>
</dbReference>
<dbReference type="Proteomes" id="UP001180825">
    <property type="component" value="Unassembled WGS sequence"/>
</dbReference>